<evidence type="ECO:0000256" key="6">
    <source>
        <dbReference type="SAM" id="MobiDB-lite"/>
    </source>
</evidence>
<feature type="region of interest" description="Disordered" evidence="6">
    <location>
        <begin position="172"/>
        <end position="215"/>
    </location>
</feature>
<evidence type="ECO:0000256" key="2">
    <source>
        <dbReference type="ARBA" id="ARBA00022771"/>
    </source>
</evidence>
<feature type="coiled-coil region" evidence="5">
    <location>
        <begin position="321"/>
        <end position="348"/>
    </location>
</feature>
<evidence type="ECO:0000313" key="8">
    <source>
        <dbReference type="EMBL" id="KAK5948125.1"/>
    </source>
</evidence>
<dbReference type="GO" id="GO:0008270">
    <property type="term" value="F:zinc ion binding"/>
    <property type="evidence" value="ECO:0007669"/>
    <property type="project" value="UniProtKB-KW"/>
</dbReference>
<dbReference type="Proteomes" id="UP001316803">
    <property type="component" value="Unassembled WGS sequence"/>
</dbReference>
<feature type="region of interest" description="Disordered" evidence="6">
    <location>
        <begin position="77"/>
        <end position="160"/>
    </location>
</feature>
<keyword evidence="3" id="KW-0862">Zinc</keyword>
<dbReference type="PROSITE" id="PS51999">
    <property type="entry name" value="ZF_GRF"/>
    <property type="match status" value="1"/>
</dbReference>
<organism evidence="8 9">
    <name type="scientific">Knufia fluminis</name>
    <dbReference type="NCBI Taxonomy" id="191047"/>
    <lineage>
        <taxon>Eukaryota</taxon>
        <taxon>Fungi</taxon>
        <taxon>Dikarya</taxon>
        <taxon>Ascomycota</taxon>
        <taxon>Pezizomycotina</taxon>
        <taxon>Eurotiomycetes</taxon>
        <taxon>Chaetothyriomycetidae</taxon>
        <taxon>Chaetothyriales</taxon>
        <taxon>Trichomeriaceae</taxon>
        <taxon>Knufia</taxon>
    </lineage>
</organism>
<feature type="region of interest" description="Disordered" evidence="6">
    <location>
        <begin position="360"/>
        <end position="379"/>
    </location>
</feature>
<dbReference type="Pfam" id="PF06839">
    <property type="entry name" value="Zn_ribbon_GRF"/>
    <property type="match status" value="1"/>
</dbReference>
<reference evidence="8 9" key="1">
    <citation type="submission" date="2022-12" db="EMBL/GenBank/DDBJ databases">
        <title>Genomic features and morphological characterization of a novel Knufia sp. strain isolated from spacecraft assembly facility.</title>
        <authorList>
            <person name="Teixeira M."/>
            <person name="Chander A.M."/>
            <person name="Stajich J.E."/>
            <person name="Venkateswaran K."/>
        </authorList>
    </citation>
    <scope>NUCLEOTIDE SEQUENCE [LARGE SCALE GENOMIC DNA]</scope>
    <source>
        <strain evidence="8 9">FJI-L2-BK-P2</strain>
    </source>
</reference>
<feature type="domain" description="GRF-type" evidence="7">
    <location>
        <begin position="26"/>
        <end position="70"/>
    </location>
</feature>
<dbReference type="InterPro" id="IPR010666">
    <property type="entry name" value="Znf_GRF"/>
</dbReference>
<feature type="region of interest" description="Disordered" evidence="6">
    <location>
        <begin position="229"/>
        <end position="251"/>
    </location>
</feature>
<dbReference type="EMBL" id="JAKLMC020000053">
    <property type="protein sequence ID" value="KAK5948125.1"/>
    <property type="molecule type" value="Genomic_DNA"/>
</dbReference>
<protein>
    <recommendedName>
        <fullName evidence="7">GRF-type domain-containing protein</fullName>
    </recommendedName>
</protein>
<keyword evidence="9" id="KW-1185">Reference proteome</keyword>
<keyword evidence="2 4" id="KW-0863">Zinc-finger</keyword>
<gene>
    <name evidence="8" type="ORF">OHC33_010873</name>
</gene>
<keyword evidence="5" id="KW-0175">Coiled coil</keyword>
<feature type="compositionally biased region" description="Basic and acidic residues" evidence="6">
    <location>
        <begin position="85"/>
        <end position="108"/>
    </location>
</feature>
<keyword evidence="1" id="KW-0479">Metal-binding</keyword>
<dbReference type="AlphaFoldDB" id="A0AAN8I398"/>
<evidence type="ECO:0000313" key="9">
    <source>
        <dbReference type="Proteomes" id="UP001316803"/>
    </source>
</evidence>
<accession>A0AAN8I398</accession>
<comment type="caution">
    <text evidence="8">The sequence shown here is derived from an EMBL/GenBank/DDBJ whole genome shotgun (WGS) entry which is preliminary data.</text>
</comment>
<evidence type="ECO:0000256" key="1">
    <source>
        <dbReference type="ARBA" id="ARBA00022723"/>
    </source>
</evidence>
<evidence type="ECO:0000256" key="3">
    <source>
        <dbReference type="ARBA" id="ARBA00022833"/>
    </source>
</evidence>
<feature type="compositionally biased region" description="Polar residues" evidence="6">
    <location>
        <begin position="204"/>
        <end position="215"/>
    </location>
</feature>
<sequence length="398" mass="43983">MSNNNWTTRNGRTAKRGLFVDGIWHCDCDTRLPAEKFQVKNGGKNHGRWFYTCQKPQPKRCSFFLWSDDAKIREEAAVLNNSRTEPNRTQDAKVAEGGRLRSELEAPKTPKRQSKITEPITPMSKARTPAKMPQSERQVRSPTIEPDRNDESFDWSSSADEDLAEFAESLEAGTITQDEDESPRKIAKTSQDASPSKRSHGQMLGQTSGAESDITSSGTWLLDEDVFRTPSTSTKSGATGLPSPGTTPAHLRRQLFPASDDPKHLASQQAAESGGEPSALALEALSILSPIRSSLSPGTERSLVTLLNKYELRAHGIEKGRDIARVAVQSKEKRITELQQRIYALEAERETNKTVIQHLKSDIATSPKKPRRPGGSDFRKSQVRISLGCAVLQASEYA</sequence>
<evidence type="ECO:0000256" key="5">
    <source>
        <dbReference type="SAM" id="Coils"/>
    </source>
</evidence>
<evidence type="ECO:0000256" key="4">
    <source>
        <dbReference type="PROSITE-ProRule" id="PRU01343"/>
    </source>
</evidence>
<name>A0AAN8I398_9EURO</name>
<evidence type="ECO:0000259" key="7">
    <source>
        <dbReference type="PROSITE" id="PS51999"/>
    </source>
</evidence>
<proteinExistence type="predicted"/>